<evidence type="ECO:0000313" key="2">
    <source>
        <dbReference type="EMBL" id="GLG89533.1"/>
    </source>
</evidence>
<comment type="caution">
    <text evidence="2">The sequence shown here is derived from an EMBL/GenBank/DDBJ whole genome shotgun (WGS) entry which is preliminary data.</text>
</comment>
<reference evidence="2" key="4">
    <citation type="submission" date="2022-11" db="EMBL/GenBank/DDBJ databases">
        <title>Draft genome sequence of Sellimonas catena strain 18CBH55.</title>
        <authorList>
            <person name="Atsushi H."/>
            <person name="Moriya O."/>
            <person name="Mitsuo S."/>
        </authorList>
    </citation>
    <scope>NUCLEOTIDE SEQUENCE</scope>
    <source>
        <strain evidence="2">18CBH55</strain>
    </source>
</reference>
<evidence type="ECO:0000313" key="1">
    <source>
        <dbReference type="EMBL" id="GLG03680.1"/>
    </source>
</evidence>
<reference evidence="2 4" key="5">
    <citation type="journal article" date="2023" name="Int. J. Syst. Evol. Microbiol.">
        <title>Sellimonas catena sp. nov., isolated from human faeces.</title>
        <authorList>
            <person name="Hisatomi A."/>
            <person name="Ohkuma M."/>
            <person name="Sakamoto M."/>
        </authorList>
    </citation>
    <scope>NUCLEOTIDE SEQUENCE</scope>
    <source>
        <strain evidence="1 4">12EGH17</strain>
        <strain evidence="2">18CBH55</strain>
    </source>
</reference>
<sequence>MSHRKIVLVIVEGPSDETALGVALSQLFDRDKVYIHIMHGDITSRKGVQSSNIISKLGNEIRKYANSQHYKAKDFKQIIHIVDTDAVFIPDEKIIEDESAKEILYQSDGIHTQKPDEIIERNLQKKENLYRLRKTGQIWNIQYRVYYMSCNLDHVLYNKRNSTEEEKEEDAYDFARKYKKDLKGFTDFMCCSDFSVHHDYQTSWAYIEEGMNSIERHTNLCIGIEEEVKN</sequence>
<keyword evidence="4" id="KW-1185">Reference proteome</keyword>
<dbReference type="Proteomes" id="UP001145094">
    <property type="component" value="Unassembled WGS sequence"/>
</dbReference>
<accession>A0A9W6CGG5</accession>
<evidence type="ECO:0000313" key="4">
    <source>
        <dbReference type="Proteomes" id="UP001145145"/>
    </source>
</evidence>
<dbReference type="AlphaFoldDB" id="A0A9W6CGG5"/>
<dbReference type="RefSeq" id="WP_191435996.1">
    <property type="nucleotide sequence ID" value="NZ_BSCH01000005.1"/>
</dbReference>
<reference evidence="1" key="2">
    <citation type="submission" date="2022-11" db="EMBL/GenBank/DDBJ databases">
        <title>Draft genome sequence of Sellimonas catena strain 12EGH17.</title>
        <authorList>
            <person name="Atsushi H."/>
            <person name="Moriya O."/>
            <person name="Mitsuo S."/>
        </authorList>
    </citation>
    <scope>NUCLEOTIDE SEQUENCE</scope>
    <source>
        <strain evidence="1">12EGH17</strain>
    </source>
</reference>
<proteinExistence type="predicted"/>
<dbReference type="EMBL" id="BSCH01000005">
    <property type="protein sequence ID" value="GLG89533.1"/>
    <property type="molecule type" value="Genomic_DNA"/>
</dbReference>
<dbReference type="EMBL" id="BSBO01000006">
    <property type="protein sequence ID" value="GLG03680.1"/>
    <property type="molecule type" value="Genomic_DNA"/>
</dbReference>
<protein>
    <submittedName>
        <fullName evidence="2">Uncharacterized protein</fullName>
    </submittedName>
</protein>
<organism evidence="2 3">
    <name type="scientific">Sellimonas catena</name>
    <dbReference type="NCBI Taxonomy" id="2994035"/>
    <lineage>
        <taxon>Bacteria</taxon>
        <taxon>Bacillati</taxon>
        <taxon>Bacillota</taxon>
        <taxon>Clostridia</taxon>
        <taxon>Lachnospirales</taxon>
        <taxon>Lachnospiraceae</taxon>
        <taxon>Sellimonas</taxon>
    </lineage>
</organism>
<gene>
    <name evidence="1" type="ORF">Selli1_08540</name>
    <name evidence="2" type="ORF">Selli2_09600</name>
</gene>
<dbReference type="Proteomes" id="UP001145145">
    <property type="component" value="Unassembled WGS sequence"/>
</dbReference>
<name>A0A9W6CGG5_9FIRM</name>
<reference evidence="1" key="1">
    <citation type="submission" date="2022-11" db="EMBL/GenBank/DDBJ databases">
        <title>Draft genome sequence of Sellimonas catena strain 12EGH17.</title>
        <authorList>
            <person name="Hisatomi A."/>
            <person name="Ohkuma M."/>
            <person name="Sakamoto M."/>
        </authorList>
    </citation>
    <scope>NUCLEOTIDE SEQUENCE</scope>
    <source>
        <strain evidence="1">12EGH17</strain>
    </source>
</reference>
<reference evidence="2" key="3">
    <citation type="submission" date="2022-11" db="EMBL/GenBank/DDBJ databases">
        <title>Draft genome sequence of Sellimonas catena strain 18CBH55.</title>
        <authorList>
            <person name="Hisatomi A."/>
            <person name="Ohkuma M."/>
            <person name="Sakamoto M."/>
        </authorList>
    </citation>
    <scope>NUCLEOTIDE SEQUENCE</scope>
    <source>
        <strain evidence="2">18CBH55</strain>
    </source>
</reference>
<evidence type="ECO:0000313" key="3">
    <source>
        <dbReference type="Proteomes" id="UP001145094"/>
    </source>
</evidence>